<keyword evidence="8" id="KW-0407">Ion channel</keyword>
<keyword evidence="2" id="KW-0813">Transport</keyword>
<keyword evidence="4 9" id="KW-1133">Transmembrane helix</keyword>
<keyword evidence="5" id="KW-0406">Ion transport</keyword>
<reference evidence="11" key="3">
    <citation type="submission" date="2015-06" db="UniProtKB">
        <authorList>
            <consortium name="EnsemblMetazoa"/>
        </authorList>
    </citation>
    <scope>IDENTIFICATION</scope>
</reference>
<evidence type="ECO:0000256" key="3">
    <source>
        <dbReference type="ARBA" id="ARBA00022692"/>
    </source>
</evidence>
<proteinExistence type="predicted"/>
<sequence>MASARRPSKACLCSALCLWLFASVLLLIASGIVYLGPFVKVARFQKTRCIVESYFFTTQYVCSCGSECQSSYPCFVLHVSLPNVTLHQEHLWVVTLYSDDQHQAKVIGSEQDTRERCSIKVCDADFHTNRMQIDVFKSKYGHIGRELTCYYDPYDVSSGSVLEVYSNPLFAFHAVFWPSLALFIGLVSCVVFCKKCRQIEELKQLSQLEEEAKTLAETPAGLAMLARNASKFPKTEKQHSLRSLWL</sequence>
<dbReference type="EMBL" id="AMQN01008419">
    <property type="status" value="NOT_ANNOTATED_CDS"/>
    <property type="molecule type" value="Genomic_DNA"/>
</dbReference>
<keyword evidence="3 9" id="KW-0812">Transmembrane</keyword>
<reference evidence="12" key="1">
    <citation type="submission" date="2012-12" db="EMBL/GenBank/DDBJ databases">
        <authorList>
            <person name="Hellsten U."/>
            <person name="Grimwood J."/>
            <person name="Chapman J.A."/>
            <person name="Shapiro H."/>
            <person name="Aerts A."/>
            <person name="Otillar R.P."/>
            <person name="Terry A.Y."/>
            <person name="Boore J.L."/>
            <person name="Simakov O."/>
            <person name="Marletaz F."/>
            <person name="Cho S.-J."/>
            <person name="Edsinger-Gonzales E."/>
            <person name="Havlak P."/>
            <person name="Kuo D.-H."/>
            <person name="Larsson T."/>
            <person name="Lv J."/>
            <person name="Arendt D."/>
            <person name="Savage R."/>
            <person name="Osoegawa K."/>
            <person name="de Jong P."/>
            <person name="Lindberg D.R."/>
            <person name="Seaver E.C."/>
            <person name="Weisblat D.A."/>
            <person name="Putnam N.H."/>
            <person name="Grigoriev I.V."/>
            <person name="Rokhsar D.S."/>
        </authorList>
    </citation>
    <scope>NUCLEOTIDE SEQUENCE</scope>
    <source>
        <strain evidence="12">I ESC-2004</strain>
    </source>
</reference>
<evidence type="ECO:0000313" key="10">
    <source>
        <dbReference type="EMBL" id="ELU03541.1"/>
    </source>
</evidence>
<protein>
    <submittedName>
        <fullName evidence="10 11">Uncharacterized protein</fullName>
    </submittedName>
</protein>
<evidence type="ECO:0000256" key="8">
    <source>
        <dbReference type="ARBA" id="ARBA00023303"/>
    </source>
</evidence>
<evidence type="ECO:0000256" key="1">
    <source>
        <dbReference type="ARBA" id="ARBA00004141"/>
    </source>
</evidence>
<organism evidence="10">
    <name type="scientific">Capitella teleta</name>
    <name type="common">Polychaete worm</name>
    <dbReference type="NCBI Taxonomy" id="283909"/>
    <lineage>
        <taxon>Eukaryota</taxon>
        <taxon>Metazoa</taxon>
        <taxon>Spiralia</taxon>
        <taxon>Lophotrochozoa</taxon>
        <taxon>Annelida</taxon>
        <taxon>Polychaeta</taxon>
        <taxon>Sedentaria</taxon>
        <taxon>Scolecida</taxon>
        <taxon>Capitellidae</taxon>
        <taxon>Capitella</taxon>
    </lineage>
</organism>
<dbReference type="GO" id="GO:0005513">
    <property type="term" value="P:detection of calcium ion"/>
    <property type="evidence" value="ECO:0007669"/>
    <property type="project" value="TreeGrafter"/>
</dbReference>
<reference evidence="10 12" key="2">
    <citation type="journal article" date="2013" name="Nature">
        <title>Insights into bilaterian evolution from three spiralian genomes.</title>
        <authorList>
            <person name="Simakov O."/>
            <person name="Marletaz F."/>
            <person name="Cho S.J."/>
            <person name="Edsinger-Gonzales E."/>
            <person name="Havlak P."/>
            <person name="Hellsten U."/>
            <person name="Kuo D.H."/>
            <person name="Larsson T."/>
            <person name="Lv J."/>
            <person name="Arendt D."/>
            <person name="Savage R."/>
            <person name="Osoegawa K."/>
            <person name="de Jong P."/>
            <person name="Grimwood J."/>
            <person name="Chapman J.A."/>
            <person name="Shapiro H."/>
            <person name="Aerts A."/>
            <person name="Otillar R.P."/>
            <person name="Terry A.Y."/>
            <person name="Boore J.L."/>
            <person name="Grigoriev I.V."/>
            <person name="Lindberg D.R."/>
            <person name="Seaver E.C."/>
            <person name="Weisblat D.A."/>
            <person name="Putnam N.H."/>
            <person name="Rokhsar D.S."/>
        </authorList>
    </citation>
    <scope>NUCLEOTIDE SEQUENCE</scope>
    <source>
        <strain evidence="10 12">I ESC-2004</strain>
    </source>
</reference>
<dbReference type="GO" id="GO:0015459">
    <property type="term" value="F:potassium channel regulator activity"/>
    <property type="evidence" value="ECO:0007669"/>
    <property type="project" value="TreeGrafter"/>
</dbReference>
<evidence type="ECO:0000313" key="12">
    <source>
        <dbReference type="Proteomes" id="UP000014760"/>
    </source>
</evidence>
<name>R7UBR7_CAPTE</name>
<dbReference type="InterPro" id="IPR003930">
    <property type="entry name" value="K_chnl_Ca-activ_BK_bsu"/>
</dbReference>
<dbReference type="PANTHER" id="PTHR10258">
    <property type="entry name" value="CALCIUM-ACTIVATED POTASSIUM CHANNEL SUBUNIT BETA"/>
    <property type="match status" value="1"/>
</dbReference>
<keyword evidence="7" id="KW-0325">Glycoprotein</keyword>
<evidence type="ECO:0000256" key="6">
    <source>
        <dbReference type="ARBA" id="ARBA00023136"/>
    </source>
</evidence>
<dbReference type="OMA" id="EWIVASC"/>
<keyword evidence="6 9" id="KW-0472">Membrane</keyword>
<comment type="subcellular location">
    <subcellularLocation>
        <location evidence="1">Membrane</location>
        <topology evidence="1">Multi-pass membrane protein</topology>
    </subcellularLocation>
</comment>
<dbReference type="GO" id="GO:0015269">
    <property type="term" value="F:calcium-activated potassium channel activity"/>
    <property type="evidence" value="ECO:0007669"/>
    <property type="project" value="InterPro"/>
</dbReference>
<evidence type="ECO:0000256" key="2">
    <source>
        <dbReference type="ARBA" id="ARBA00022448"/>
    </source>
</evidence>
<evidence type="ECO:0000256" key="9">
    <source>
        <dbReference type="SAM" id="Phobius"/>
    </source>
</evidence>
<dbReference type="EMBL" id="KB303059">
    <property type="protein sequence ID" value="ELU03541.1"/>
    <property type="molecule type" value="Genomic_DNA"/>
</dbReference>
<keyword evidence="12" id="KW-1185">Reference proteome</keyword>
<dbReference type="PANTHER" id="PTHR10258:SF8">
    <property type="entry name" value="CALCIUM-ACTIVATED POTASSIUM CHANNEL BK ALPHA SUBUNIT DOMAIN-CONTAINING PROTEIN"/>
    <property type="match status" value="1"/>
</dbReference>
<dbReference type="GO" id="GO:0008076">
    <property type="term" value="C:voltage-gated potassium channel complex"/>
    <property type="evidence" value="ECO:0007669"/>
    <property type="project" value="TreeGrafter"/>
</dbReference>
<accession>R7UBR7</accession>
<evidence type="ECO:0000256" key="5">
    <source>
        <dbReference type="ARBA" id="ARBA00023065"/>
    </source>
</evidence>
<gene>
    <name evidence="10" type="ORF">CAPTEDRAFT_223879</name>
</gene>
<evidence type="ECO:0000313" key="11">
    <source>
        <dbReference type="EnsemblMetazoa" id="CapteP223879"/>
    </source>
</evidence>
<dbReference type="Proteomes" id="UP000014760">
    <property type="component" value="Unassembled WGS sequence"/>
</dbReference>
<evidence type="ECO:0000256" key="4">
    <source>
        <dbReference type="ARBA" id="ARBA00022989"/>
    </source>
</evidence>
<dbReference type="OrthoDB" id="10520735at2759"/>
<feature type="transmembrane region" description="Helical" evidence="9">
    <location>
        <begin position="170"/>
        <end position="193"/>
    </location>
</feature>
<dbReference type="HOGENOM" id="CLU_1035286_0_0_1"/>
<dbReference type="AlphaFoldDB" id="R7UBR7"/>
<evidence type="ECO:0000256" key="7">
    <source>
        <dbReference type="ARBA" id="ARBA00023180"/>
    </source>
</evidence>
<dbReference type="Pfam" id="PF03185">
    <property type="entry name" value="CaKB"/>
    <property type="match status" value="1"/>
</dbReference>
<dbReference type="EnsemblMetazoa" id="CapteT223879">
    <property type="protein sequence ID" value="CapteP223879"/>
    <property type="gene ID" value="CapteG223879"/>
</dbReference>